<proteinExistence type="predicted"/>
<sequence length="106" mass="12250">MLDTALYTVGINDEIESFLKALHDATHSASLEVLGLPVRKHQNWFSDNNTDVQELIDKMHKPWTNDKSSSRKENADKKCRGQIHRALRQMKETWWSSRATELQEAA</sequence>
<accession>A0AA36FEN2</accession>
<dbReference type="Proteomes" id="UP001162480">
    <property type="component" value="Chromosome 16"/>
</dbReference>
<feature type="region of interest" description="Disordered" evidence="1">
    <location>
        <begin position="60"/>
        <end position="79"/>
    </location>
</feature>
<evidence type="ECO:0000313" key="3">
    <source>
        <dbReference type="Proteomes" id="UP001162480"/>
    </source>
</evidence>
<name>A0AA36FEN2_OCTVU</name>
<evidence type="ECO:0000313" key="2">
    <source>
        <dbReference type="EMBL" id="CAI9734404.1"/>
    </source>
</evidence>
<reference evidence="2" key="1">
    <citation type="submission" date="2023-08" db="EMBL/GenBank/DDBJ databases">
        <authorList>
            <person name="Alioto T."/>
            <person name="Alioto T."/>
            <person name="Gomez Garrido J."/>
        </authorList>
    </citation>
    <scope>NUCLEOTIDE SEQUENCE</scope>
</reference>
<gene>
    <name evidence="2" type="ORF">OCTVUL_1B024923</name>
</gene>
<protein>
    <submittedName>
        <fullName evidence="2">Uncharacterized protein</fullName>
    </submittedName>
</protein>
<organism evidence="2 3">
    <name type="scientific">Octopus vulgaris</name>
    <name type="common">Common octopus</name>
    <dbReference type="NCBI Taxonomy" id="6645"/>
    <lineage>
        <taxon>Eukaryota</taxon>
        <taxon>Metazoa</taxon>
        <taxon>Spiralia</taxon>
        <taxon>Lophotrochozoa</taxon>
        <taxon>Mollusca</taxon>
        <taxon>Cephalopoda</taxon>
        <taxon>Coleoidea</taxon>
        <taxon>Octopodiformes</taxon>
        <taxon>Octopoda</taxon>
        <taxon>Incirrata</taxon>
        <taxon>Octopodidae</taxon>
        <taxon>Octopus</taxon>
    </lineage>
</organism>
<dbReference type="EMBL" id="OX597829">
    <property type="protein sequence ID" value="CAI9734404.1"/>
    <property type="molecule type" value="Genomic_DNA"/>
</dbReference>
<evidence type="ECO:0000256" key="1">
    <source>
        <dbReference type="SAM" id="MobiDB-lite"/>
    </source>
</evidence>
<dbReference type="AlphaFoldDB" id="A0AA36FEN2"/>
<keyword evidence="3" id="KW-1185">Reference proteome</keyword>